<dbReference type="SUPFAM" id="SSF52833">
    <property type="entry name" value="Thioredoxin-like"/>
    <property type="match status" value="1"/>
</dbReference>
<dbReference type="PANTHER" id="PTHR43110:SF1">
    <property type="entry name" value="THIOL PEROXIDASE"/>
    <property type="match status" value="1"/>
</dbReference>
<evidence type="ECO:0000256" key="2">
    <source>
        <dbReference type="ARBA" id="ARBA00022862"/>
    </source>
</evidence>
<dbReference type="CDD" id="cd02970">
    <property type="entry name" value="PRX_like2"/>
    <property type="match status" value="1"/>
</dbReference>
<evidence type="ECO:0000256" key="1">
    <source>
        <dbReference type="ARBA" id="ARBA00022559"/>
    </source>
</evidence>
<keyword evidence="1" id="KW-0575">Peroxidase</keyword>
<dbReference type="AlphaFoldDB" id="I8AMC4"/>
<accession>I8AMC4</accession>
<dbReference type="InterPro" id="IPR024706">
    <property type="entry name" value="Peroxiredoxin_AhpC-typ"/>
</dbReference>
<evidence type="ECO:0000256" key="4">
    <source>
        <dbReference type="ARBA" id="ARBA00023157"/>
    </source>
</evidence>
<dbReference type="InterPro" id="IPR050455">
    <property type="entry name" value="Tpx_Peroxidase_subfamily"/>
</dbReference>
<organism evidence="9 10">
    <name type="scientific">Fictibacillus macauensis ZFHKF-1</name>
    <dbReference type="NCBI Taxonomy" id="1196324"/>
    <lineage>
        <taxon>Bacteria</taxon>
        <taxon>Bacillati</taxon>
        <taxon>Bacillota</taxon>
        <taxon>Bacilli</taxon>
        <taxon>Bacillales</taxon>
        <taxon>Fictibacillaceae</taxon>
        <taxon>Fictibacillus</taxon>
    </lineage>
</organism>
<dbReference type="InterPro" id="IPR036249">
    <property type="entry name" value="Thioredoxin-like_sf"/>
</dbReference>
<dbReference type="Pfam" id="PF00578">
    <property type="entry name" value="AhpC-TSA"/>
    <property type="match status" value="1"/>
</dbReference>
<keyword evidence="5" id="KW-0676">Redox-active center</keyword>
<feature type="region of interest" description="Disordered" evidence="7">
    <location>
        <begin position="1"/>
        <end position="21"/>
    </location>
</feature>
<evidence type="ECO:0000256" key="6">
    <source>
        <dbReference type="PIRSR" id="PIRSR000239-1"/>
    </source>
</evidence>
<dbReference type="InterPro" id="IPR000866">
    <property type="entry name" value="AhpC/TSA"/>
</dbReference>
<reference evidence="9 10" key="1">
    <citation type="journal article" date="2012" name="J. Bacteriol.">
        <title>Genome of Bacillus macauensis ZFHKF-1, a Long-Chain-Forming Bacterium.</title>
        <authorList>
            <person name="Cai L."/>
            <person name="Zhang T."/>
        </authorList>
    </citation>
    <scope>NUCLEOTIDE SEQUENCE [LARGE SCALE GENOMIC DNA]</scope>
    <source>
        <strain evidence="9 10">ZFHKF-1</strain>
    </source>
</reference>
<evidence type="ECO:0000256" key="3">
    <source>
        <dbReference type="ARBA" id="ARBA00023002"/>
    </source>
</evidence>
<dbReference type="EMBL" id="AKKV01000019">
    <property type="protein sequence ID" value="EIT87117.1"/>
    <property type="molecule type" value="Genomic_DNA"/>
</dbReference>
<keyword evidence="10" id="KW-1185">Reference proteome</keyword>
<protein>
    <submittedName>
        <fullName evidence="9">Peroxiredoxin</fullName>
    </submittedName>
</protein>
<dbReference type="STRING" id="1196324.A374_02649"/>
<sequence>MHMTQLQLGDQAPNFTAQTSDNKPFHLHDHLKDDNRFHLLVFFRGEWCPVCNEQLQDLQENLHVFKELNTHVMAISTDQPENLQKLKENHHISFPVLHDEKEEALKAFGVYTHEDTLYEDHGHHGEPGVFLIDPEKRILHISVQTGPFGRPSAEDLRKTIKYIQKTL</sequence>
<dbReference type="PATRIC" id="fig|1196324.3.peg.535"/>
<evidence type="ECO:0000256" key="7">
    <source>
        <dbReference type="SAM" id="MobiDB-lite"/>
    </source>
</evidence>
<evidence type="ECO:0000313" key="9">
    <source>
        <dbReference type="EMBL" id="EIT87117.1"/>
    </source>
</evidence>
<keyword evidence="4" id="KW-1015">Disulfide bond</keyword>
<dbReference type="PANTHER" id="PTHR43110">
    <property type="entry name" value="THIOL PEROXIDASE"/>
    <property type="match status" value="1"/>
</dbReference>
<dbReference type="Gene3D" id="3.40.30.10">
    <property type="entry name" value="Glutaredoxin"/>
    <property type="match status" value="1"/>
</dbReference>
<dbReference type="InterPro" id="IPR013766">
    <property type="entry name" value="Thioredoxin_domain"/>
</dbReference>
<feature type="domain" description="Thioredoxin" evidence="8">
    <location>
        <begin position="6"/>
        <end position="165"/>
    </location>
</feature>
<gene>
    <name evidence="9" type="ORF">A374_02649</name>
</gene>
<proteinExistence type="predicted"/>
<evidence type="ECO:0000313" key="10">
    <source>
        <dbReference type="Proteomes" id="UP000004080"/>
    </source>
</evidence>
<evidence type="ECO:0000256" key="5">
    <source>
        <dbReference type="ARBA" id="ARBA00023284"/>
    </source>
</evidence>
<dbReference type="Proteomes" id="UP000004080">
    <property type="component" value="Unassembled WGS sequence"/>
</dbReference>
<dbReference type="PIRSF" id="PIRSF000239">
    <property type="entry name" value="AHPC"/>
    <property type="match status" value="1"/>
</dbReference>
<evidence type="ECO:0000259" key="8">
    <source>
        <dbReference type="PROSITE" id="PS51352"/>
    </source>
</evidence>
<comment type="caution">
    <text evidence="9">The sequence shown here is derived from an EMBL/GenBank/DDBJ whole genome shotgun (WGS) entry which is preliminary data.</text>
</comment>
<keyword evidence="3" id="KW-0560">Oxidoreductase</keyword>
<keyword evidence="2" id="KW-0049">Antioxidant</keyword>
<name>I8AMC4_9BACL</name>
<dbReference type="GO" id="GO:0004601">
    <property type="term" value="F:peroxidase activity"/>
    <property type="evidence" value="ECO:0007669"/>
    <property type="project" value="UniProtKB-KW"/>
</dbReference>
<feature type="active site" description="Cysteine sulfenic acid (-SOH) intermediate; for peroxidase activity" evidence="6">
    <location>
        <position position="51"/>
    </location>
</feature>
<dbReference type="eggNOG" id="COG1225">
    <property type="taxonomic scope" value="Bacteria"/>
</dbReference>
<dbReference type="PROSITE" id="PS51352">
    <property type="entry name" value="THIOREDOXIN_2"/>
    <property type="match status" value="1"/>
</dbReference>